<feature type="transmembrane region" description="Helical" evidence="2">
    <location>
        <begin position="6"/>
        <end position="24"/>
    </location>
</feature>
<dbReference type="PROSITE" id="PS50011">
    <property type="entry name" value="PROTEIN_KINASE_DOM"/>
    <property type="match status" value="1"/>
</dbReference>
<dbReference type="Gene3D" id="1.10.510.10">
    <property type="entry name" value="Transferase(Phosphotransferase) domain 1"/>
    <property type="match status" value="2"/>
</dbReference>
<keyword evidence="2" id="KW-1133">Transmembrane helix</keyword>
<name>A0ABP1PP81_9HEXA</name>
<evidence type="ECO:0000259" key="3">
    <source>
        <dbReference type="PROSITE" id="PS50011"/>
    </source>
</evidence>
<evidence type="ECO:0000313" key="5">
    <source>
        <dbReference type="Proteomes" id="UP001642540"/>
    </source>
</evidence>
<sequence length="823" mass="93880">MLTISMSISTTFFWHLIVHLLFFVEKSYFQETTTNSTDYNGVKSCATVKLTSGTSIDLYENGILSREDYESVRDAKLKRATFEVVVPKCVLEICGFSETSHPAAREPYKHGTCELYFTASVRAPSLIYDPDYQVTSMSCACSEAEHQDKCNQVTCQLESDNWNGMQCAVLYQETNCQSCFFQWIFLEYGKEFMSLNSFQIKSIRVRKGCTVEQYTKGALGWDLDDLYPFRYTETRNDSIGVFHKDSENFTCYCDRDLLEEMRRATTTVPTTTTTTTSLSTTTGTFSTTSLPVTNKTTPLATTLSEATDEDTKSFKLELLIYILPAIGFVLLVSGLAFIVYFYYNRRHKNGDVSKNTQIEAVDKEAAIQMQELAVTNLQTDSEGDGRFVRQEFLYGKDDMKNEIKGLFENWLRGLEESLSKQWRIPFVSPISPVGLNANDALMDYFELVCDDYFRIEWERIVEIDKDEPPAGAGHFGLVYKGYLKPNHESDGLAEIVAIKTIKPYAMQNIIMTFLREIKIFQSLKKHENIVKYIGSACHNGQLYILTEFCENGSLRDYLKDVMRSKIIVASSAPESQISNNNANIDAESIKSESVDIDKEEDDYEDDEGYSNEQSTILTDSDFHQLLHWSEQIATGMEFLNSQKVIHVDLAVRNILLTSNLVAKICDFGLSKTCIEDKDYADSVLVGEIPVNYYAPDWVNNSQMREDGQKKVSVFIDVWAFGCTVWELFSLGERPYFGLDGDGIKDFLRRKQRLEKPHLLLTFLYKKLEECWSEMPEDRPSFTELKEYFSMERLKIIETNGSAISFPANQPSNVPVYLTLTEGP</sequence>
<keyword evidence="2" id="KW-0812">Transmembrane</keyword>
<feature type="transmembrane region" description="Helical" evidence="2">
    <location>
        <begin position="318"/>
        <end position="343"/>
    </location>
</feature>
<accession>A0ABP1PP81</accession>
<dbReference type="PROSITE" id="PS00109">
    <property type="entry name" value="PROTEIN_KINASE_TYR"/>
    <property type="match status" value="1"/>
</dbReference>
<comment type="caution">
    <text evidence="4">The sequence shown here is derived from an EMBL/GenBank/DDBJ whole genome shotgun (WGS) entry which is preliminary data.</text>
</comment>
<evidence type="ECO:0000256" key="2">
    <source>
        <dbReference type="SAM" id="Phobius"/>
    </source>
</evidence>
<dbReference type="EMBL" id="CAXLJM020000007">
    <property type="protein sequence ID" value="CAL8072532.1"/>
    <property type="molecule type" value="Genomic_DNA"/>
</dbReference>
<reference evidence="4 5" key="1">
    <citation type="submission" date="2024-08" db="EMBL/GenBank/DDBJ databases">
        <authorList>
            <person name="Cucini C."/>
            <person name="Frati F."/>
        </authorList>
    </citation>
    <scope>NUCLEOTIDE SEQUENCE [LARGE SCALE GENOMIC DNA]</scope>
</reference>
<proteinExistence type="predicted"/>
<dbReference type="Pfam" id="PF07714">
    <property type="entry name" value="PK_Tyr_Ser-Thr"/>
    <property type="match status" value="1"/>
</dbReference>
<dbReference type="InterPro" id="IPR008266">
    <property type="entry name" value="Tyr_kinase_AS"/>
</dbReference>
<dbReference type="InterPro" id="IPR001245">
    <property type="entry name" value="Ser-Thr/Tyr_kinase_cat_dom"/>
</dbReference>
<evidence type="ECO:0000313" key="4">
    <source>
        <dbReference type="EMBL" id="CAL8072532.1"/>
    </source>
</evidence>
<dbReference type="PANTHER" id="PTHR24416">
    <property type="entry name" value="TYROSINE-PROTEIN KINASE RECEPTOR"/>
    <property type="match status" value="1"/>
</dbReference>
<organism evidence="4 5">
    <name type="scientific">Orchesella dallaii</name>
    <dbReference type="NCBI Taxonomy" id="48710"/>
    <lineage>
        <taxon>Eukaryota</taxon>
        <taxon>Metazoa</taxon>
        <taxon>Ecdysozoa</taxon>
        <taxon>Arthropoda</taxon>
        <taxon>Hexapoda</taxon>
        <taxon>Collembola</taxon>
        <taxon>Entomobryomorpha</taxon>
        <taxon>Entomobryoidea</taxon>
        <taxon>Orchesellidae</taxon>
        <taxon>Orchesellinae</taxon>
        <taxon>Orchesella</taxon>
    </lineage>
</organism>
<feature type="compositionally biased region" description="Acidic residues" evidence="1">
    <location>
        <begin position="597"/>
        <end position="609"/>
    </location>
</feature>
<dbReference type="InterPro" id="IPR000719">
    <property type="entry name" value="Prot_kinase_dom"/>
</dbReference>
<keyword evidence="2" id="KW-0472">Membrane</keyword>
<feature type="domain" description="Protein kinase" evidence="3">
    <location>
        <begin position="464"/>
        <end position="788"/>
    </location>
</feature>
<keyword evidence="5" id="KW-1185">Reference proteome</keyword>
<dbReference type="Proteomes" id="UP001642540">
    <property type="component" value="Unassembled WGS sequence"/>
</dbReference>
<dbReference type="InterPro" id="IPR050122">
    <property type="entry name" value="RTK"/>
</dbReference>
<dbReference type="InterPro" id="IPR011009">
    <property type="entry name" value="Kinase-like_dom_sf"/>
</dbReference>
<gene>
    <name evidence="4" type="ORF">ODALV1_LOCUS2216</name>
</gene>
<protein>
    <recommendedName>
        <fullName evidence="3">Protein kinase domain-containing protein</fullName>
    </recommendedName>
</protein>
<dbReference type="SUPFAM" id="SSF56112">
    <property type="entry name" value="Protein kinase-like (PK-like)"/>
    <property type="match status" value="1"/>
</dbReference>
<evidence type="ECO:0000256" key="1">
    <source>
        <dbReference type="SAM" id="MobiDB-lite"/>
    </source>
</evidence>
<dbReference type="PANTHER" id="PTHR24416:SF611">
    <property type="entry name" value="TYROSINE-PROTEIN KINASE TRANSMEMBRANE RECEPTOR ROR"/>
    <property type="match status" value="1"/>
</dbReference>
<feature type="region of interest" description="Disordered" evidence="1">
    <location>
        <begin position="589"/>
        <end position="609"/>
    </location>
</feature>